<name>A0A813JNI4_POLGL</name>
<proteinExistence type="predicted"/>
<protein>
    <submittedName>
        <fullName evidence="3">Uncharacterized protein</fullName>
    </submittedName>
</protein>
<evidence type="ECO:0000313" key="3">
    <source>
        <dbReference type="EMBL" id="CAE8681337.1"/>
    </source>
</evidence>
<keyword evidence="1" id="KW-0175">Coiled coil</keyword>
<evidence type="ECO:0000313" key="4">
    <source>
        <dbReference type="Proteomes" id="UP000626109"/>
    </source>
</evidence>
<accession>A0A813JNI4</accession>
<sequence>MEAKIPCATSSVAASPLALVPGGCVIDGAEESPQDNLRVQRSISQCLAVLDQGRSAFVGEANAADESLYAQENYDRSVLLKQKQALGFRMEELRATMRRVQEDGELCITAAREEAALHSLDLVLAAGQRDELTVLKQQLARSRQQNSEHLQAEQELRAELARTSATFQEITAVETDAQNAVRHEILQLQQVVQDLRARLAAKADEIERLAHANMRAGEEVSSATAHWKQARLRRLAALEQGCSEAVHARGSGLSGLSGFETGTRNMKEGWDLSALELDEDRSAEDEQKSLPLLGFCLGVLQDLQAVSTATGEPVNGTSSSGSSEFWLPSEGAHEHTSSSLAPALSAS</sequence>
<feature type="compositionally biased region" description="Low complexity" evidence="2">
    <location>
        <begin position="337"/>
        <end position="347"/>
    </location>
</feature>
<dbReference type="Proteomes" id="UP000626109">
    <property type="component" value="Unassembled WGS sequence"/>
</dbReference>
<feature type="region of interest" description="Disordered" evidence="2">
    <location>
        <begin position="310"/>
        <end position="347"/>
    </location>
</feature>
<feature type="coiled-coil region" evidence="1">
    <location>
        <begin position="185"/>
        <end position="212"/>
    </location>
</feature>
<organism evidence="3 4">
    <name type="scientific">Polarella glacialis</name>
    <name type="common">Dinoflagellate</name>
    <dbReference type="NCBI Taxonomy" id="89957"/>
    <lineage>
        <taxon>Eukaryota</taxon>
        <taxon>Sar</taxon>
        <taxon>Alveolata</taxon>
        <taxon>Dinophyceae</taxon>
        <taxon>Suessiales</taxon>
        <taxon>Suessiaceae</taxon>
        <taxon>Polarella</taxon>
    </lineage>
</organism>
<dbReference type="EMBL" id="CAJNNW010025946">
    <property type="protein sequence ID" value="CAE8681337.1"/>
    <property type="molecule type" value="Genomic_DNA"/>
</dbReference>
<comment type="caution">
    <text evidence="3">The sequence shown here is derived from an EMBL/GenBank/DDBJ whole genome shotgun (WGS) entry which is preliminary data.</text>
</comment>
<feature type="coiled-coil region" evidence="1">
    <location>
        <begin position="125"/>
        <end position="159"/>
    </location>
</feature>
<evidence type="ECO:0000256" key="1">
    <source>
        <dbReference type="SAM" id="Coils"/>
    </source>
</evidence>
<dbReference type="AlphaFoldDB" id="A0A813JNI4"/>
<reference evidence="3" key="1">
    <citation type="submission" date="2021-02" db="EMBL/GenBank/DDBJ databases">
        <authorList>
            <person name="Dougan E. K."/>
            <person name="Rhodes N."/>
            <person name="Thang M."/>
            <person name="Chan C."/>
        </authorList>
    </citation>
    <scope>NUCLEOTIDE SEQUENCE</scope>
</reference>
<evidence type="ECO:0000256" key="2">
    <source>
        <dbReference type="SAM" id="MobiDB-lite"/>
    </source>
</evidence>
<gene>
    <name evidence="3" type="ORF">PGLA2088_LOCUS22384</name>
</gene>
<feature type="compositionally biased region" description="Polar residues" evidence="2">
    <location>
        <begin position="310"/>
        <end position="323"/>
    </location>
</feature>